<dbReference type="AlphaFoldDB" id="A0A9W7TSY9"/>
<keyword evidence="3" id="KW-1185">Reference proteome</keyword>
<accession>A0A9W7TSY9</accession>
<evidence type="ECO:0000313" key="3">
    <source>
        <dbReference type="Proteomes" id="UP001059041"/>
    </source>
</evidence>
<evidence type="ECO:0000256" key="1">
    <source>
        <dbReference type="SAM" id="MobiDB-lite"/>
    </source>
</evidence>
<proteinExistence type="predicted"/>
<dbReference type="Proteomes" id="UP001059041">
    <property type="component" value="Linkage Group LG12"/>
</dbReference>
<dbReference type="EMBL" id="JAFHDT010000012">
    <property type="protein sequence ID" value="KAI7802700.1"/>
    <property type="molecule type" value="Genomic_DNA"/>
</dbReference>
<protein>
    <submittedName>
        <fullName evidence="2">Uncharacterized protein</fullName>
    </submittedName>
</protein>
<sequence length="118" mass="13085">MDAGFFYPECRSERKLSALTLKHRAVHSISITVQAERTTCTDGREETAEVSEAGDVAPSEREDPAKTKNISDENGLDGFRRKSRSQLLDPGIRTTGQKMMEFPSVSCLVNVILPNVKE</sequence>
<reference evidence="2" key="1">
    <citation type="submission" date="2021-02" db="EMBL/GenBank/DDBJ databases">
        <title>Comparative genomics reveals that relaxation of natural selection precedes convergent phenotypic evolution of cavefish.</title>
        <authorList>
            <person name="Peng Z."/>
        </authorList>
    </citation>
    <scope>NUCLEOTIDE SEQUENCE</scope>
    <source>
        <tissue evidence="2">Muscle</tissue>
    </source>
</reference>
<gene>
    <name evidence="2" type="ORF">IRJ41_018303</name>
</gene>
<feature type="compositionally biased region" description="Basic and acidic residues" evidence="1">
    <location>
        <begin position="58"/>
        <end position="71"/>
    </location>
</feature>
<feature type="region of interest" description="Disordered" evidence="1">
    <location>
        <begin position="37"/>
        <end position="89"/>
    </location>
</feature>
<evidence type="ECO:0000313" key="2">
    <source>
        <dbReference type="EMBL" id="KAI7802700.1"/>
    </source>
</evidence>
<comment type="caution">
    <text evidence="2">The sequence shown here is derived from an EMBL/GenBank/DDBJ whole genome shotgun (WGS) entry which is preliminary data.</text>
</comment>
<name>A0A9W7TSY9_TRIRA</name>
<organism evidence="2 3">
    <name type="scientific">Triplophysa rosa</name>
    <name type="common">Cave loach</name>
    <dbReference type="NCBI Taxonomy" id="992332"/>
    <lineage>
        <taxon>Eukaryota</taxon>
        <taxon>Metazoa</taxon>
        <taxon>Chordata</taxon>
        <taxon>Craniata</taxon>
        <taxon>Vertebrata</taxon>
        <taxon>Euteleostomi</taxon>
        <taxon>Actinopterygii</taxon>
        <taxon>Neopterygii</taxon>
        <taxon>Teleostei</taxon>
        <taxon>Ostariophysi</taxon>
        <taxon>Cypriniformes</taxon>
        <taxon>Nemacheilidae</taxon>
        <taxon>Triplophysa</taxon>
    </lineage>
</organism>